<sequence>MAKPGPHPQTGGHRTQGRLSSFLPDPSPRAFRFPIRSPSPPLSRALLLKGSPARRHVGCLNKSA</sequence>
<evidence type="ECO:0000313" key="3">
    <source>
        <dbReference type="Proteomes" id="UP000694421"/>
    </source>
</evidence>
<reference evidence="2" key="1">
    <citation type="submission" date="2025-08" db="UniProtKB">
        <authorList>
            <consortium name="Ensembl"/>
        </authorList>
    </citation>
    <scope>IDENTIFICATION</scope>
</reference>
<protein>
    <submittedName>
        <fullName evidence="2">Uncharacterized protein</fullName>
    </submittedName>
</protein>
<feature type="region of interest" description="Disordered" evidence="1">
    <location>
        <begin position="1"/>
        <end position="48"/>
    </location>
</feature>
<evidence type="ECO:0000256" key="1">
    <source>
        <dbReference type="SAM" id="MobiDB-lite"/>
    </source>
</evidence>
<dbReference type="AlphaFoldDB" id="A0A8D0EBL9"/>
<accession>A0A8D0EBL9</accession>
<reference evidence="2" key="2">
    <citation type="submission" date="2025-09" db="UniProtKB">
        <authorList>
            <consortium name="Ensembl"/>
        </authorList>
    </citation>
    <scope>IDENTIFICATION</scope>
</reference>
<keyword evidence="3" id="KW-1185">Reference proteome</keyword>
<proteinExistence type="predicted"/>
<feature type="compositionally biased region" description="Low complexity" evidence="1">
    <location>
        <begin position="28"/>
        <end position="48"/>
    </location>
</feature>
<dbReference type="Proteomes" id="UP000694421">
    <property type="component" value="Unplaced"/>
</dbReference>
<evidence type="ECO:0000313" key="2">
    <source>
        <dbReference type="Ensembl" id="ENSSMRP00000028921.1"/>
    </source>
</evidence>
<organism evidence="2 3">
    <name type="scientific">Salvator merianae</name>
    <name type="common">Argentine black and white tegu</name>
    <name type="synonym">Tupinambis merianae</name>
    <dbReference type="NCBI Taxonomy" id="96440"/>
    <lineage>
        <taxon>Eukaryota</taxon>
        <taxon>Metazoa</taxon>
        <taxon>Chordata</taxon>
        <taxon>Craniata</taxon>
        <taxon>Vertebrata</taxon>
        <taxon>Euteleostomi</taxon>
        <taxon>Lepidosauria</taxon>
        <taxon>Squamata</taxon>
        <taxon>Bifurcata</taxon>
        <taxon>Unidentata</taxon>
        <taxon>Episquamata</taxon>
        <taxon>Laterata</taxon>
        <taxon>Teiioidea</taxon>
        <taxon>Teiidae</taxon>
        <taxon>Salvator</taxon>
    </lineage>
</organism>
<dbReference type="Ensembl" id="ENSSMRT00000033749.1">
    <property type="protein sequence ID" value="ENSSMRP00000028921.1"/>
    <property type="gene ID" value="ENSSMRG00000022262.1"/>
</dbReference>
<name>A0A8D0EBL9_SALMN</name>